<keyword evidence="1" id="KW-0472">Membrane</keyword>
<evidence type="ECO:0000313" key="3">
    <source>
        <dbReference type="Proteomes" id="UP000192333"/>
    </source>
</evidence>
<keyword evidence="3" id="KW-1185">Reference proteome</keyword>
<dbReference type="STRING" id="758820.SAMN00777080_1098"/>
<gene>
    <name evidence="2" type="ORF">SAMN00777080_1098</name>
</gene>
<name>A0A1W2H0X2_9BACT</name>
<feature type="transmembrane region" description="Helical" evidence="1">
    <location>
        <begin position="31"/>
        <end position="54"/>
    </location>
</feature>
<dbReference type="EMBL" id="LT838813">
    <property type="protein sequence ID" value="SMD42539.1"/>
    <property type="molecule type" value="Genomic_DNA"/>
</dbReference>
<dbReference type="Proteomes" id="UP000192333">
    <property type="component" value="Chromosome I"/>
</dbReference>
<evidence type="ECO:0000313" key="2">
    <source>
        <dbReference type="EMBL" id="SMD42539.1"/>
    </source>
</evidence>
<organism evidence="2 3">
    <name type="scientific">Aquiflexum balticum DSM 16537</name>
    <dbReference type="NCBI Taxonomy" id="758820"/>
    <lineage>
        <taxon>Bacteria</taxon>
        <taxon>Pseudomonadati</taxon>
        <taxon>Bacteroidota</taxon>
        <taxon>Cytophagia</taxon>
        <taxon>Cytophagales</taxon>
        <taxon>Cyclobacteriaceae</taxon>
        <taxon>Aquiflexum</taxon>
    </lineage>
</organism>
<reference evidence="3" key="1">
    <citation type="submission" date="2017-04" db="EMBL/GenBank/DDBJ databases">
        <authorList>
            <person name="Varghese N."/>
            <person name="Submissions S."/>
        </authorList>
    </citation>
    <scope>NUCLEOTIDE SEQUENCE [LARGE SCALE GENOMIC DNA]</scope>
    <source>
        <strain evidence="3">DSM 16537</strain>
    </source>
</reference>
<keyword evidence="1" id="KW-0812">Transmembrane</keyword>
<accession>A0A1W2H0X2</accession>
<evidence type="ECO:0000256" key="1">
    <source>
        <dbReference type="SAM" id="Phobius"/>
    </source>
</evidence>
<protein>
    <submittedName>
        <fullName evidence="2">Uncharacterized protein</fullName>
    </submittedName>
</protein>
<sequence length="67" mass="7965">MKSNLLYFAMFLLILCVPFRGNEEGVRWLWADITWIPVTLVFIALICIGFYLYTKERMNTLIKKNEC</sequence>
<dbReference type="AlphaFoldDB" id="A0A1W2H0X2"/>
<keyword evidence="1" id="KW-1133">Transmembrane helix</keyword>
<proteinExistence type="predicted"/>